<dbReference type="AlphaFoldDB" id="A0A934HX12"/>
<name>A0A934HX12_9CLOT</name>
<organism evidence="2 3">
    <name type="scientific">Clostridium aciditolerans</name>
    <dbReference type="NCBI Taxonomy" id="339861"/>
    <lineage>
        <taxon>Bacteria</taxon>
        <taxon>Bacillati</taxon>
        <taxon>Bacillota</taxon>
        <taxon>Clostridia</taxon>
        <taxon>Eubacteriales</taxon>
        <taxon>Clostridiaceae</taxon>
        <taxon>Clostridium</taxon>
    </lineage>
</organism>
<dbReference type="RefSeq" id="WP_211142000.1">
    <property type="nucleotide sequence ID" value="NZ_JAEEGB010000006.1"/>
</dbReference>
<feature type="signal peptide" evidence="1">
    <location>
        <begin position="1"/>
        <end position="23"/>
    </location>
</feature>
<evidence type="ECO:0000313" key="3">
    <source>
        <dbReference type="Proteomes" id="UP000622687"/>
    </source>
</evidence>
<dbReference type="Gene3D" id="3.40.50.12090">
    <property type="match status" value="3"/>
</dbReference>
<gene>
    <name evidence="2" type="ORF">I6U51_06375</name>
</gene>
<dbReference type="InterPro" id="IPR051922">
    <property type="entry name" value="Bact_Sporulation_Assoc"/>
</dbReference>
<sequence length="459" mass="50302">MKNLSIILSTVVISFSISSSVSAKNNYNISRLYGENRYETSVNISNKFSQDKIDNIIIASGNDFPDALTGSVLSKKLNAPILLVDKTPDENLNSINYIKNHLTSNGTIYVLGGKGSVSESYINYFKTTGYNVKRLGGATRFETNKAIVNFLNVKKGTPLVLVNGYGFADALSVSSIAASKGYPILMSDANNLPTETVEVINSIQPSKVFIVGGEGSLASSIIDQIKNVVPSLGINIVRIGGINRYETSLNVCKYFNLDRNTALIANGENFPDALSGSALAAKLNAPIILTDGSNIVTQKRYLDSMNYSHLILLGGKSAVSEAAENILKGNEKALFIIKSAYQEHNKKYIDGYFVKWVTDLDEARDYEKRTGNIVIWNDHDGLGEYIPDDGFDMSISSTVTLEVGDSVKINEIDFDTSGNILHVDKNFNDIISGYYKDKPVFNITLKNGTVTEMYQEYRP</sequence>
<dbReference type="Proteomes" id="UP000622687">
    <property type="component" value="Unassembled WGS sequence"/>
</dbReference>
<reference evidence="2" key="1">
    <citation type="submission" date="2020-12" db="EMBL/GenBank/DDBJ databases">
        <title>Clostridium thailandense sp. nov., a novel acetogenic bacterium isolated from peat land soil in Thailand.</title>
        <authorList>
            <person name="Chaikitkaew S."/>
            <person name="Birkeland N.K."/>
        </authorList>
    </citation>
    <scope>NUCLEOTIDE SEQUENCE</scope>
    <source>
        <strain evidence="2">DSM 17425</strain>
    </source>
</reference>
<dbReference type="InterPro" id="IPR007253">
    <property type="entry name" value="Cell_wall-bd_2"/>
</dbReference>
<protein>
    <submittedName>
        <fullName evidence="2">Cell wall-binding repeat-containing protein</fullName>
    </submittedName>
</protein>
<evidence type="ECO:0000256" key="1">
    <source>
        <dbReference type="SAM" id="SignalP"/>
    </source>
</evidence>
<comment type="caution">
    <text evidence="2">The sequence shown here is derived from an EMBL/GenBank/DDBJ whole genome shotgun (WGS) entry which is preliminary data.</text>
</comment>
<feature type="chain" id="PRO_5037872314" evidence="1">
    <location>
        <begin position="24"/>
        <end position="459"/>
    </location>
</feature>
<dbReference type="Pfam" id="PF04122">
    <property type="entry name" value="CW_binding_2"/>
    <property type="match status" value="3"/>
</dbReference>
<dbReference type="PANTHER" id="PTHR30032">
    <property type="entry name" value="N-ACETYLMURAMOYL-L-ALANINE AMIDASE-RELATED"/>
    <property type="match status" value="1"/>
</dbReference>
<accession>A0A934HX12</accession>
<proteinExistence type="predicted"/>
<dbReference type="PANTHER" id="PTHR30032:SF8">
    <property type="entry name" value="GERMINATION-SPECIFIC N-ACETYLMURAMOYL-L-ALANINE AMIDASE"/>
    <property type="match status" value="1"/>
</dbReference>
<keyword evidence="3" id="KW-1185">Reference proteome</keyword>
<evidence type="ECO:0000313" key="2">
    <source>
        <dbReference type="EMBL" id="MBI6872333.1"/>
    </source>
</evidence>
<keyword evidence="1" id="KW-0732">Signal</keyword>
<dbReference type="EMBL" id="JAEEGB010000006">
    <property type="protein sequence ID" value="MBI6872333.1"/>
    <property type="molecule type" value="Genomic_DNA"/>
</dbReference>